<feature type="signal peptide" evidence="1">
    <location>
        <begin position="1"/>
        <end position="19"/>
    </location>
</feature>
<accession>A0A2M4B460</accession>
<reference evidence="2" key="1">
    <citation type="submission" date="2018-01" db="EMBL/GenBank/DDBJ databases">
        <title>An insight into the sialome of Amazonian anophelines.</title>
        <authorList>
            <person name="Ribeiro J.M."/>
            <person name="Scarpassa V."/>
            <person name="Calvo E."/>
        </authorList>
    </citation>
    <scope>NUCLEOTIDE SEQUENCE</scope>
    <source>
        <tissue evidence="2">Salivary glands</tissue>
    </source>
</reference>
<proteinExistence type="predicted"/>
<feature type="chain" id="PRO_5014623670" evidence="1">
    <location>
        <begin position="20"/>
        <end position="114"/>
    </location>
</feature>
<protein>
    <submittedName>
        <fullName evidence="2">Putative secreted protein</fullName>
    </submittedName>
</protein>
<keyword evidence="1" id="KW-0732">Signal</keyword>
<organism evidence="2">
    <name type="scientific">Anopheles triannulatus</name>
    <dbReference type="NCBI Taxonomy" id="58253"/>
    <lineage>
        <taxon>Eukaryota</taxon>
        <taxon>Metazoa</taxon>
        <taxon>Ecdysozoa</taxon>
        <taxon>Arthropoda</taxon>
        <taxon>Hexapoda</taxon>
        <taxon>Insecta</taxon>
        <taxon>Pterygota</taxon>
        <taxon>Neoptera</taxon>
        <taxon>Endopterygota</taxon>
        <taxon>Diptera</taxon>
        <taxon>Nematocera</taxon>
        <taxon>Culicoidea</taxon>
        <taxon>Culicidae</taxon>
        <taxon>Anophelinae</taxon>
        <taxon>Anopheles</taxon>
    </lineage>
</organism>
<evidence type="ECO:0000256" key="1">
    <source>
        <dbReference type="SAM" id="SignalP"/>
    </source>
</evidence>
<dbReference type="EMBL" id="GGFK01014470">
    <property type="protein sequence ID" value="MBW47791.1"/>
    <property type="molecule type" value="Transcribed_RNA"/>
</dbReference>
<sequence length="114" mass="12954">MLVLLQVLGALLAQQLTLCQRFLRRQHGPGLEALEIVQRNRVLDGRIPRNAQLAVSLRTERVLRLQDEPARFLLVELFQCDFHAGHDANLFALVDRKLDIAILKHAPLVTADQM</sequence>
<evidence type="ECO:0000313" key="2">
    <source>
        <dbReference type="EMBL" id="MBW47791.1"/>
    </source>
</evidence>
<dbReference type="AlphaFoldDB" id="A0A2M4B460"/>
<name>A0A2M4B460_9DIPT</name>